<feature type="region of interest" description="Disordered" evidence="11">
    <location>
        <begin position="805"/>
        <end position="838"/>
    </location>
</feature>
<evidence type="ECO:0000256" key="2">
    <source>
        <dbReference type="ARBA" id="ARBA00012425"/>
    </source>
</evidence>
<dbReference type="WBParaSite" id="SMRG1_35670.1">
    <property type="protein sequence ID" value="SMRG1_35670.1"/>
    <property type="gene ID" value="SMRG1_35670"/>
</dbReference>
<evidence type="ECO:0000313" key="15">
    <source>
        <dbReference type="WBParaSite" id="SMRG1_35670.2"/>
    </source>
</evidence>
<comment type="catalytic activity">
    <reaction evidence="8">
        <text>L-threonyl-[protein] + ATP = O-phospho-L-threonyl-[protein] + ADP + H(+)</text>
        <dbReference type="Rhea" id="RHEA:46608"/>
        <dbReference type="Rhea" id="RHEA-COMP:11060"/>
        <dbReference type="Rhea" id="RHEA-COMP:11605"/>
        <dbReference type="ChEBI" id="CHEBI:15378"/>
        <dbReference type="ChEBI" id="CHEBI:30013"/>
        <dbReference type="ChEBI" id="CHEBI:30616"/>
        <dbReference type="ChEBI" id="CHEBI:61977"/>
        <dbReference type="ChEBI" id="CHEBI:456216"/>
        <dbReference type="EC" id="2.7.11.22"/>
    </reaction>
</comment>
<evidence type="ECO:0000259" key="12">
    <source>
        <dbReference type="PROSITE" id="PS50011"/>
    </source>
</evidence>
<dbReference type="PANTHER" id="PTHR24056">
    <property type="entry name" value="CELL DIVISION PROTEIN KINASE"/>
    <property type="match status" value="1"/>
</dbReference>
<evidence type="ECO:0000256" key="3">
    <source>
        <dbReference type="ARBA" id="ARBA00022527"/>
    </source>
</evidence>
<evidence type="ECO:0000256" key="9">
    <source>
        <dbReference type="ARBA" id="ARBA00048367"/>
    </source>
</evidence>
<dbReference type="PROSITE" id="PS00107">
    <property type="entry name" value="PROTEIN_KINASE_ATP"/>
    <property type="match status" value="1"/>
</dbReference>
<evidence type="ECO:0000256" key="6">
    <source>
        <dbReference type="ARBA" id="ARBA00022777"/>
    </source>
</evidence>
<feature type="compositionally biased region" description="Polar residues" evidence="11">
    <location>
        <begin position="70"/>
        <end position="83"/>
    </location>
</feature>
<feature type="region of interest" description="Disordered" evidence="11">
    <location>
        <begin position="185"/>
        <end position="238"/>
    </location>
</feature>
<dbReference type="Proteomes" id="UP000050790">
    <property type="component" value="Unassembled WGS sequence"/>
</dbReference>
<comment type="catalytic activity">
    <reaction evidence="9">
        <text>L-seryl-[protein] + ATP = O-phospho-L-seryl-[protein] + ADP + H(+)</text>
        <dbReference type="Rhea" id="RHEA:17989"/>
        <dbReference type="Rhea" id="RHEA-COMP:9863"/>
        <dbReference type="Rhea" id="RHEA-COMP:11604"/>
        <dbReference type="ChEBI" id="CHEBI:15378"/>
        <dbReference type="ChEBI" id="CHEBI:29999"/>
        <dbReference type="ChEBI" id="CHEBI:30616"/>
        <dbReference type="ChEBI" id="CHEBI:83421"/>
        <dbReference type="ChEBI" id="CHEBI:456216"/>
        <dbReference type="EC" id="2.7.11.22"/>
    </reaction>
</comment>
<dbReference type="WBParaSite" id="SMRG1_35670.2">
    <property type="protein sequence ID" value="SMRG1_35670.2"/>
    <property type="gene ID" value="SMRG1_35670"/>
</dbReference>
<feature type="compositionally biased region" description="Low complexity" evidence="11">
    <location>
        <begin position="35"/>
        <end position="58"/>
    </location>
</feature>
<dbReference type="GO" id="GO:0004693">
    <property type="term" value="F:cyclin-dependent protein serine/threonine kinase activity"/>
    <property type="evidence" value="ECO:0007669"/>
    <property type="project" value="UniProtKB-EC"/>
</dbReference>
<dbReference type="PROSITE" id="PS50011">
    <property type="entry name" value="PROTEIN_KINASE_DOM"/>
    <property type="match status" value="1"/>
</dbReference>
<feature type="binding site" evidence="10">
    <location>
        <position position="350"/>
    </location>
    <ligand>
        <name>ATP</name>
        <dbReference type="ChEBI" id="CHEBI:30616"/>
    </ligand>
</feature>
<feature type="compositionally biased region" description="Basic and acidic residues" evidence="11">
    <location>
        <begin position="185"/>
        <end position="207"/>
    </location>
</feature>
<dbReference type="PROSITE" id="PS00108">
    <property type="entry name" value="PROTEIN_KINASE_ST"/>
    <property type="match status" value="1"/>
</dbReference>
<feature type="region of interest" description="Disordered" evidence="11">
    <location>
        <begin position="687"/>
        <end position="709"/>
    </location>
</feature>
<evidence type="ECO:0000256" key="1">
    <source>
        <dbReference type="ARBA" id="ARBA00006485"/>
    </source>
</evidence>
<keyword evidence="6" id="KW-0418">Kinase</keyword>
<evidence type="ECO:0000256" key="5">
    <source>
        <dbReference type="ARBA" id="ARBA00022741"/>
    </source>
</evidence>
<sequence>MTKVDVCKWSTISFNRFLSHENNVRDNIHDYRFGSQSSVSKNADSSKSSRSSESINKSMLECNTEESNSKRSPNNNQKVVSSSLVSGNKIAKSVFILKDTRSHQSNKRATLERNEISDITTHEDLIKAKSTEELRRNISVKNEIKITNKTKNEYSIADSNDTFCQLNQKKNYKMVSKLSFPETRNTEHEMHISTDNTESKPTNHSDKNSSILHKTSNNFHQFTNSNGEKTKSNKSTKRKSYLKQNATLLPNVLRAVDFILPTDESIIHPNKLPHTGRGVKTLSASWKPTMLSNEEKGKRPINRKQRRDSMYEKGYGKLSSYKIYEKLGEGTYATVYKGYSLVSKQLVALKRIRMKKSEGAPCTAIREISLLRGLNHANIVKLHDVIYEAGSLTLVFEYGGSDLKSYMRMHNNRLPMNIVRLFTFQIFRGLEYCHARQILHRDLKPQNLLISKTGDLKLADFGLARSQSVPIRTYSSEVVTLWYRPPDVLLGDKNYSGHIDIWGAGCILYEMATGYSLFPGTSKEDQIKIIFRKFGIPPESYWPNLRTNPKFLEYLNSNQHNERCESNKPNYSQSSTNLNLIGSKKSSFQINKQLYDENFDSIDKYNENIKNTLSCSASRLNLDGQQLLFECLALVGNRRITANDALKHIYFKCILPPGINVHDLLPEQSITLLAIKQNSVNSLQQSRIHTTNTDTTSKKNGKKHRNKTNYSTHLTNSISYGNKLYSNEQLSKSLTNLSTVRSYPSNDSNSCNTPTILPNFNNKLTTKKHKSENEHQIQAFKLGKTKTSTQLLYNERNTISINTTTHHQHEHNSKSDDNDSNNSIQNDQSSDIDTSLSSNSQHFIPYEKVCSQQYQPEQVSFSSLKKPSKLNEKMKEPVRKYMTISSGDMHKILYNQNIIGNNVGYSDNNHNNTDIKNKSIGNTSTTNHLTSFVKRKLYSLQTKAKASRNRLRSLSIDQLKILSLSSPSSNSSKEMELIHANDFGDDNNSNKLNNSDTFVNSRSVLKNKINDGRFGQKTDQNKLSIDKITNKNHRDLTKSIQIINKSSNIKTIITNYSIHSNNSMNRLNYNKNSQLLSSAFIRINRPNSFHLKNIQQNYCFQSNNSLVHLNSHRKSWNSSGSSNLDTPFDEQSVFK</sequence>
<feature type="region of interest" description="Disordered" evidence="11">
    <location>
        <begin position="35"/>
        <end position="83"/>
    </location>
</feature>
<dbReference type="EC" id="2.7.11.22" evidence="2"/>
<dbReference type="Gene3D" id="1.10.510.10">
    <property type="entry name" value="Transferase(Phosphotransferase) domain 1"/>
    <property type="match status" value="1"/>
</dbReference>
<comment type="similarity">
    <text evidence="1">Belongs to the protein kinase superfamily. CMGC Ser/Thr protein kinase family. CDC2/CDKX subfamily.</text>
</comment>
<keyword evidence="3" id="KW-0723">Serine/threonine-protein kinase</keyword>
<dbReference type="Pfam" id="PF00069">
    <property type="entry name" value="Pkinase"/>
    <property type="match status" value="1"/>
</dbReference>
<dbReference type="AlphaFoldDB" id="A0AA84ZKI9"/>
<dbReference type="Gene3D" id="3.30.200.20">
    <property type="entry name" value="Phosphorylase Kinase, domain 1"/>
    <property type="match status" value="1"/>
</dbReference>
<organism evidence="13 14">
    <name type="scientific">Schistosoma margrebowiei</name>
    <dbReference type="NCBI Taxonomy" id="48269"/>
    <lineage>
        <taxon>Eukaryota</taxon>
        <taxon>Metazoa</taxon>
        <taxon>Spiralia</taxon>
        <taxon>Lophotrochozoa</taxon>
        <taxon>Platyhelminthes</taxon>
        <taxon>Trematoda</taxon>
        <taxon>Digenea</taxon>
        <taxon>Strigeidida</taxon>
        <taxon>Schistosomatoidea</taxon>
        <taxon>Schistosomatidae</taxon>
        <taxon>Schistosoma</taxon>
    </lineage>
</organism>
<keyword evidence="4" id="KW-0808">Transferase</keyword>
<evidence type="ECO:0000313" key="13">
    <source>
        <dbReference type="Proteomes" id="UP000050790"/>
    </source>
</evidence>
<reference evidence="14 15" key="1">
    <citation type="submission" date="2023-11" db="UniProtKB">
        <authorList>
            <consortium name="WormBaseParasite"/>
        </authorList>
    </citation>
    <scope>IDENTIFICATION</scope>
</reference>
<keyword evidence="7 10" id="KW-0067">ATP-binding</keyword>
<dbReference type="PANTHER" id="PTHR24056:SF246">
    <property type="entry name" value="ECDYSONE-INDUCED PROTEIN 63E, ISOFORM N"/>
    <property type="match status" value="1"/>
</dbReference>
<dbReference type="GO" id="GO:0005634">
    <property type="term" value="C:nucleus"/>
    <property type="evidence" value="ECO:0007669"/>
    <property type="project" value="TreeGrafter"/>
</dbReference>
<dbReference type="InterPro" id="IPR017441">
    <property type="entry name" value="Protein_kinase_ATP_BS"/>
</dbReference>
<evidence type="ECO:0000313" key="14">
    <source>
        <dbReference type="WBParaSite" id="SMRG1_35670.1"/>
    </source>
</evidence>
<protein>
    <recommendedName>
        <fullName evidence="2">cyclin-dependent kinase</fullName>
        <ecNumber evidence="2">2.7.11.22</ecNumber>
    </recommendedName>
</protein>
<dbReference type="SMART" id="SM00220">
    <property type="entry name" value="S_TKc"/>
    <property type="match status" value="1"/>
</dbReference>
<evidence type="ECO:0000256" key="10">
    <source>
        <dbReference type="PROSITE-ProRule" id="PRU10141"/>
    </source>
</evidence>
<dbReference type="FunFam" id="3.30.200.20:FF:000124">
    <property type="entry name" value="Cyclin-dependent kinase 4"/>
    <property type="match status" value="1"/>
</dbReference>
<evidence type="ECO:0000256" key="4">
    <source>
        <dbReference type="ARBA" id="ARBA00022679"/>
    </source>
</evidence>
<dbReference type="SUPFAM" id="SSF56112">
    <property type="entry name" value="Protein kinase-like (PK-like)"/>
    <property type="match status" value="1"/>
</dbReference>
<proteinExistence type="inferred from homology"/>
<evidence type="ECO:0000256" key="8">
    <source>
        <dbReference type="ARBA" id="ARBA00047811"/>
    </source>
</evidence>
<dbReference type="InterPro" id="IPR000719">
    <property type="entry name" value="Prot_kinase_dom"/>
</dbReference>
<feature type="domain" description="Protein kinase" evidence="12">
    <location>
        <begin position="321"/>
        <end position="651"/>
    </location>
</feature>
<accession>A0AA84ZKI9</accession>
<dbReference type="FunFam" id="1.10.510.10:FF:000624">
    <property type="entry name" value="Mitogen-activated protein kinase"/>
    <property type="match status" value="1"/>
</dbReference>
<feature type="compositionally biased region" description="Polar residues" evidence="11">
    <location>
        <begin position="208"/>
        <end position="227"/>
    </location>
</feature>
<dbReference type="InterPro" id="IPR008271">
    <property type="entry name" value="Ser/Thr_kinase_AS"/>
</dbReference>
<dbReference type="InterPro" id="IPR050108">
    <property type="entry name" value="CDK"/>
</dbReference>
<name>A0AA84ZKI9_9TREM</name>
<feature type="compositionally biased region" description="Low complexity" evidence="11">
    <location>
        <begin position="820"/>
        <end position="838"/>
    </location>
</feature>
<evidence type="ECO:0000256" key="11">
    <source>
        <dbReference type="SAM" id="MobiDB-lite"/>
    </source>
</evidence>
<dbReference type="InterPro" id="IPR011009">
    <property type="entry name" value="Kinase-like_dom_sf"/>
</dbReference>
<dbReference type="GO" id="GO:0005737">
    <property type="term" value="C:cytoplasm"/>
    <property type="evidence" value="ECO:0007669"/>
    <property type="project" value="TreeGrafter"/>
</dbReference>
<evidence type="ECO:0000256" key="7">
    <source>
        <dbReference type="ARBA" id="ARBA00022840"/>
    </source>
</evidence>
<dbReference type="GO" id="GO:0005524">
    <property type="term" value="F:ATP binding"/>
    <property type="evidence" value="ECO:0007669"/>
    <property type="project" value="UniProtKB-UniRule"/>
</dbReference>
<keyword evidence="5 10" id="KW-0547">Nucleotide-binding</keyword>